<dbReference type="AlphaFoldDB" id="A0A5B8C8A2"/>
<proteinExistence type="predicted"/>
<accession>A0A5B8C8A2</accession>
<dbReference type="PANTHER" id="PTHR30024">
    <property type="entry name" value="ALIPHATIC SULFONATES-BINDING PROTEIN-RELATED"/>
    <property type="match status" value="1"/>
</dbReference>
<sequence>MAGLPGPEEPPEDSDTSDHGNHRAGHDRQPRVLLDGDPSADFGAILAKPDGDVASVADLAGKTVAINTLNNINDTLIREAVEQAGGDPSTIKFVEMRHPDMVAALDAGQVDVIWEVEPFLTIARQGGAKDVWALYAEATDDLTVATYFTSGAFAESDPEVVDAFATAVKESFAYATDNPYETRAILSEYTEIDPSIYDALTLPAPAEINTASVEHVAELGAKWGLFDESDPDLEALLP</sequence>
<feature type="domain" description="SsuA/THI5-like" evidence="2">
    <location>
        <begin position="43"/>
        <end position="181"/>
    </location>
</feature>
<feature type="compositionally biased region" description="Basic and acidic residues" evidence="1">
    <location>
        <begin position="16"/>
        <end position="30"/>
    </location>
</feature>
<gene>
    <name evidence="3" type="ORF">FE374_14695</name>
</gene>
<name>A0A5B8C8A2_9MICO</name>
<evidence type="ECO:0000259" key="2">
    <source>
        <dbReference type="Pfam" id="PF09084"/>
    </source>
</evidence>
<dbReference type="Gene3D" id="3.40.190.10">
    <property type="entry name" value="Periplasmic binding protein-like II"/>
    <property type="match status" value="1"/>
</dbReference>
<organism evidence="3 4">
    <name type="scientific">Georgenia yuyongxinii</name>
    <dbReference type="NCBI Taxonomy" id="2589797"/>
    <lineage>
        <taxon>Bacteria</taxon>
        <taxon>Bacillati</taxon>
        <taxon>Actinomycetota</taxon>
        <taxon>Actinomycetes</taxon>
        <taxon>Micrococcales</taxon>
        <taxon>Bogoriellaceae</taxon>
        <taxon>Georgenia</taxon>
    </lineage>
</organism>
<evidence type="ECO:0000313" key="4">
    <source>
        <dbReference type="Proteomes" id="UP000314616"/>
    </source>
</evidence>
<dbReference type="SUPFAM" id="SSF53850">
    <property type="entry name" value="Periplasmic binding protein-like II"/>
    <property type="match status" value="1"/>
</dbReference>
<evidence type="ECO:0000256" key="1">
    <source>
        <dbReference type="SAM" id="MobiDB-lite"/>
    </source>
</evidence>
<dbReference type="InterPro" id="IPR015168">
    <property type="entry name" value="SsuA/THI5"/>
</dbReference>
<protein>
    <submittedName>
        <fullName evidence="3">Transporter substrate-binding domain-containing protein</fullName>
    </submittedName>
</protein>
<reference evidence="3 4" key="1">
    <citation type="submission" date="2019-05" db="EMBL/GenBank/DDBJ databases">
        <title>Georgenia *** sp. nov., and Georgenia *** sp. nov., isolated from the intestinal contents of plateau pika (Ochotona curzoniae) in the Qinghai-Tibet plateau of China.</title>
        <authorList>
            <person name="Tian Z."/>
        </authorList>
    </citation>
    <scope>NUCLEOTIDE SEQUENCE [LARGE SCALE GENOMIC DNA]</scope>
    <source>
        <strain evidence="3 4">Z443</strain>
    </source>
</reference>
<dbReference type="KEGG" id="gyu:FE374_14695"/>
<feature type="region of interest" description="Disordered" evidence="1">
    <location>
        <begin position="1"/>
        <end position="35"/>
    </location>
</feature>
<dbReference type="Proteomes" id="UP000314616">
    <property type="component" value="Chromosome"/>
</dbReference>
<dbReference type="EMBL" id="CP040915">
    <property type="protein sequence ID" value="QDC25691.1"/>
    <property type="molecule type" value="Genomic_DNA"/>
</dbReference>
<evidence type="ECO:0000313" key="3">
    <source>
        <dbReference type="EMBL" id="QDC25691.1"/>
    </source>
</evidence>
<dbReference type="OrthoDB" id="7808807at2"/>
<dbReference type="Pfam" id="PF09084">
    <property type="entry name" value="NMT1"/>
    <property type="match status" value="1"/>
</dbReference>